<accession>A0A6C0KFY9</accession>
<protein>
    <recommendedName>
        <fullName evidence="2">Methyltransferase</fullName>
    </recommendedName>
</protein>
<dbReference type="Gene3D" id="3.40.50.150">
    <property type="entry name" value="Vaccinia Virus protein VP39"/>
    <property type="match status" value="1"/>
</dbReference>
<proteinExistence type="predicted"/>
<dbReference type="EMBL" id="MN740867">
    <property type="protein sequence ID" value="QHU15697.1"/>
    <property type="molecule type" value="Genomic_DNA"/>
</dbReference>
<dbReference type="AlphaFoldDB" id="A0A6C0KFY9"/>
<sequence length="207" mass="23837">MINMINIKYKLYDHVSADGDISEHLLYLERLSRDCNSILECGVRSVVSSWAFLNGLVKNATTTPKMLHSCDLDRSSNINELEIACVENSVSFKFHKCSDLVLPYQKYDMIFIDTWHVYGHLKRELSKLHEMAAKYIVMHDTEIDGIHGETIRNGWNPHQQSIDTGIPVDEIMKGLQPAIDEFLAEHKEWKIKAHFTHNNGLTVLERI</sequence>
<evidence type="ECO:0000313" key="1">
    <source>
        <dbReference type="EMBL" id="QHU15697.1"/>
    </source>
</evidence>
<dbReference type="InterPro" id="IPR029063">
    <property type="entry name" value="SAM-dependent_MTases_sf"/>
</dbReference>
<name>A0A6C0KFY9_9ZZZZ</name>
<reference evidence="1" key="1">
    <citation type="journal article" date="2020" name="Nature">
        <title>Giant virus diversity and host interactions through global metagenomics.</title>
        <authorList>
            <person name="Schulz F."/>
            <person name="Roux S."/>
            <person name="Paez-Espino D."/>
            <person name="Jungbluth S."/>
            <person name="Walsh D.A."/>
            <person name="Denef V.J."/>
            <person name="McMahon K.D."/>
            <person name="Konstantinidis K.T."/>
            <person name="Eloe-Fadrosh E.A."/>
            <person name="Kyrpides N.C."/>
            <person name="Woyke T."/>
        </authorList>
    </citation>
    <scope>NUCLEOTIDE SEQUENCE</scope>
    <source>
        <strain evidence="1">GVMAG-S-3300010158-109</strain>
    </source>
</reference>
<organism evidence="1">
    <name type="scientific">viral metagenome</name>
    <dbReference type="NCBI Taxonomy" id="1070528"/>
    <lineage>
        <taxon>unclassified sequences</taxon>
        <taxon>metagenomes</taxon>
        <taxon>organismal metagenomes</taxon>
    </lineage>
</organism>
<evidence type="ECO:0008006" key="2">
    <source>
        <dbReference type="Google" id="ProtNLM"/>
    </source>
</evidence>